<proteinExistence type="predicted"/>
<dbReference type="EMBL" id="FXLY01000002">
    <property type="protein sequence ID" value="SMN17891.1"/>
    <property type="molecule type" value="Genomic_DNA"/>
</dbReference>
<name>A0A1X7QX25_9SACH</name>
<evidence type="ECO:0000256" key="1">
    <source>
        <dbReference type="SAM" id="MobiDB-lite"/>
    </source>
</evidence>
<dbReference type="AlphaFoldDB" id="A0A1X7QX25"/>
<dbReference type="Proteomes" id="UP000196158">
    <property type="component" value="Unassembled WGS sequence"/>
</dbReference>
<reference evidence="2 3" key="1">
    <citation type="submission" date="2017-04" db="EMBL/GenBank/DDBJ databases">
        <authorList>
            <person name="Afonso C.L."/>
            <person name="Miller P.J."/>
            <person name="Scott M.A."/>
            <person name="Spackman E."/>
            <person name="Goraichik I."/>
            <person name="Dimitrov K.M."/>
            <person name="Suarez D.L."/>
            <person name="Swayne D.E."/>
        </authorList>
    </citation>
    <scope>NUCLEOTIDE SEQUENCE [LARGE SCALE GENOMIC DNA]</scope>
</reference>
<organism evidence="2 3">
    <name type="scientific">Maudiozyma saulgeensis</name>
    <dbReference type="NCBI Taxonomy" id="1789683"/>
    <lineage>
        <taxon>Eukaryota</taxon>
        <taxon>Fungi</taxon>
        <taxon>Dikarya</taxon>
        <taxon>Ascomycota</taxon>
        <taxon>Saccharomycotina</taxon>
        <taxon>Saccharomycetes</taxon>
        <taxon>Saccharomycetales</taxon>
        <taxon>Saccharomycetaceae</taxon>
        <taxon>Maudiozyma</taxon>
    </lineage>
</organism>
<evidence type="ECO:0000313" key="2">
    <source>
        <dbReference type="EMBL" id="SMN17891.1"/>
    </source>
</evidence>
<protein>
    <submittedName>
        <fullName evidence="2">Similar to Saccharomyces cerevisiae YOR066W MSA1 Activator of G1-specific transcription factors, MBF and SBF</fullName>
    </submittedName>
</protein>
<keyword evidence="3" id="KW-1185">Reference proteome</keyword>
<accession>A0A1X7QX25</accession>
<feature type="compositionally biased region" description="Polar residues" evidence="1">
    <location>
        <begin position="29"/>
        <end position="42"/>
    </location>
</feature>
<feature type="region of interest" description="Disordered" evidence="1">
    <location>
        <begin position="1"/>
        <end position="152"/>
    </location>
</feature>
<evidence type="ECO:0000313" key="3">
    <source>
        <dbReference type="Proteomes" id="UP000196158"/>
    </source>
</evidence>
<sequence length="615" mass="67805">MTASPEKSTRKRGRPPITKNYANPLESPLAQSSMKVQKQGTHVFSKPMMKVGQLTPSSKKRRNSNAGRLHSESTQHSNSPLKEGLAGTSPRKDNMVKKMGTTKNGRYRGIILTTPNKTSSHSANSPPRDKNKLSEMNKPKLAPNGAPLTPITDKSETMNVMSEKKNEHSVNFSLSLNINSNGKATIGSSPNGSVKQGQLYQIKDFVAPIKQDSNFQKKDVLFLLKKMKTHTLSKHKKSVISNDNISNVKHLSVPKNGPLKLEKAFSSGSITNESNSSSREKVTDSKTLIPCTPPAPGPMSPGNFFNTQWKTGLTPNINGSLGILSPFRMSLGNNHSVGVTSQNWNTKVNNCIDEQFVTDKSENSISKIEPLDDNSKKASVDGSKQYGFKYFVGDPLLLNDDSEIGEQVWQENINIRSNVLSPEHSKVFNTPPSFVNFGSPGSLLFSPPTQRRNSSLLAAGNIDSVDQSAHMTMLKTHQQKINSSGKLYNNAWKSPAYKSSIVPVNFKNKQIKNSIDLSMLDVAHYEFKDVSPNGNFQANNPRSEEVPPLMRHTVNAITKCQQLNSPHELYYTSNAKIEKSLKVPNYIDSNPEKVDDASMALKNLIKEEKSTSNQI</sequence>
<gene>
    <name evidence="2" type="ORF">KASA_0Q02651G</name>
</gene>
<feature type="compositionally biased region" description="Polar residues" evidence="1">
    <location>
        <begin position="113"/>
        <end position="125"/>
    </location>
</feature>
<feature type="compositionally biased region" description="Basic and acidic residues" evidence="1">
    <location>
        <begin position="127"/>
        <end position="138"/>
    </location>
</feature>
<dbReference type="OrthoDB" id="4065577at2759"/>